<gene>
    <name evidence="1" type="ORF">PM02_11265</name>
</gene>
<evidence type="ECO:0000313" key="2">
    <source>
        <dbReference type="Proteomes" id="UP000027337"/>
    </source>
</evidence>
<comment type="caution">
    <text evidence="1">The sequence shown here is derived from an EMBL/GenBank/DDBJ whole genome shotgun (WGS) entry which is preliminary data.</text>
</comment>
<dbReference type="EMBL" id="JEMU01000008">
    <property type="protein sequence ID" value="KAJ03093.1"/>
    <property type="molecule type" value="Genomic_DNA"/>
</dbReference>
<name>A0A061STU5_9RHOB</name>
<reference evidence="1 2" key="1">
    <citation type="journal article" date="2014" name="Genome Announc.">
        <title>Draft Genome Sequences of Two Isolates of the Roseobacter Group, Sulfitobacter sp. Strains 3SOLIMAR09 and 1FIGIMAR09, from Harbors of Mallorca Island (Mediterranean Sea).</title>
        <authorList>
            <person name="Mas-Llado M."/>
            <person name="Pina-Villalonga J.M."/>
            <person name="Brunet-Galmes I."/>
            <person name="Nogales B."/>
            <person name="Bosch R."/>
        </authorList>
    </citation>
    <scope>NUCLEOTIDE SEQUENCE [LARGE SCALE GENOMIC DNA]</scope>
    <source>
        <strain evidence="1 2">1FIGIMAR09</strain>
    </source>
</reference>
<protein>
    <submittedName>
        <fullName evidence="1">Uncharacterized protein</fullName>
    </submittedName>
</protein>
<sequence>MSFHVFIAAKIAAQAHDCQKPGDIDAFFFPNSEGVCLTVSLIADGFATFENKNAPHANQHMRGVLNEGTFKSR</sequence>
<evidence type="ECO:0000313" key="1">
    <source>
        <dbReference type="EMBL" id="KAJ03093.1"/>
    </source>
</evidence>
<accession>A0A061STU5</accession>
<proteinExistence type="predicted"/>
<keyword evidence="2" id="KW-1185">Reference proteome</keyword>
<organism evidence="1 2">
    <name type="scientific">Sulfitobacter mediterraneus</name>
    <dbReference type="NCBI Taxonomy" id="83219"/>
    <lineage>
        <taxon>Bacteria</taxon>
        <taxon>Pseudomonadati</taxon>
        <taxon>Pseudomonadota</taxon>
        <taxon>Alphaproteobacteria</taxon>
        <taxon>Rhodobacterales</taxon>
        <taxon>Roseobacteraceae</taxon>
        <taxon>Sulfitobacter</taxon>
    </lineage>
</organism>
<dbReference type="AlphaFoldDB" id="A0A061STU5"/>
<dbReference type="Proteomes" id="UP000027337">
    <property type="component" value="Unassembled WGS sequence"/>
</dbReference>